<evidence type="ECO:0000313" key="1">
    <source>
        <dbReference type="EMBL" id="MCI83711.1"/>
    </source>
</evidence>
<dbReference type="Proteomes" id="UP000265520">
    <property type="component" value="Unassembled WGS sequence"/>
</dbReference>
<proteinExistence type="predicted"/>
<accession>A0A392V9V6</accession>
<comment type="caution">
    <text evidence="1">The sequence shown here is derived from an EMBL/GenBank/DDBJ whole genome shotgun (WGS) entry which is preliminary data.</text>
</comment>
<protein>
    <submittedName>
        <fullName evidence="1">Uncharacterized protein</fullName>
    </submittedName>
</protein>
<feature type="non-terminal residue" evidence="1">
    <location>
        <position position="26"/>
    </location>
</feature>
<sequence length="26" mass="3124">MRRGVVYLQVLRCSSQYESEARFSEE</sequence>
<keyword evidence="2" id="KW-1185">Reference proteome</keyword>
<reference evidence="1 2" key="1">
    <citation type="journal article" date="2018" name="Front. Plant Sci.">
        <title>Red Clover (Trifolium pratense) and Zigzag Clover (T. medium) - A Picture of Genomic Similarities and Differences.</title>
        <authorList>
            <person name="Dluhosova J."/>
            <person name="Istvanek J."/>
            <person name="Nedelnik J."/>
            <person name="Repkova J."/>
        </authorList>
    </citation>
    <scope>NUCLEOTIDE SEQUENCE [LARGE SCALE GENOMIC DNA]</scope>
    <source>
        <strain evidence="2">cv. 10/8</strain>
        <tissue evidence="1">Leaf</tissue>
    </source>
</reference>
<name>A0A392V9V6_9FABA</name>
<organism evidence="1 2">
    <name type="scientific">Trifolium medium</name>
    <dbReference type="NCBI Taxonomy" id="97028"/>
    <lineage>
        <taxon>Eukaryota</taxon>
        <taxon>Viridiplantae</taxon>
        <taxon>Streptophyta</taxon>
        <taxon>Embryophyta</taxon>
        <taxon>Tracheophyta</taxon>
        <taxon>Spermatophyta</taxon>
        <taxon>Magnoliopsida</taxon>
        <taxon>eudicotyledons</taxon>
        <taxon>Gunneridae</taxon>
        <taxon>Pentapetalae</taxon>
        <taxon>rosids</taxon>
        <taxon>fabids</taxon>
        <taxon>Fabales</taxon>
        <taxon>Fabaceae</taxon>
        <taxon>Papilionoideae</taxon>
        <taxon>50 kb inversion clade</taxon>
        <taxon>NPAAA clade</taxon>
        <taxon>Hologalegina</taxon>
        <taxon>IRL clade</taxon>
        <taxon>Trifolieae</taxon>
        <taxon>Trifolium</taxon>
    </lineage>
</organism>
<evidence type="ECO:0000313" key="2">
    <source>
        <dbReference type="Proteomes" id="UP000265520"/>
    </source>
</evidence>
<dbReference type="AlphaFoldDB" id="A0A392V9V6"/>
<dbReference type="EMBL" id="LXQA011073606">
    <property type="protein sequence ID" value="MCI83711.1"/>
    <property type="molecule type" value="Genomic_DNA"/>
</dbReference>